<evidence type="ECO:0000256" key="5">
    <source>
        <dbReference type="SAM" id="SignalP"/>
    </source>
</evidence>
<evidence type="ECO:0000313" key="6">
    <source>
        <dbReference type="EMBL" id="CAI9089961.1"/>
    </source>
</evidence>
<keyword evidence="3" id="KW-0326">Glycosidase</keyword>
<gene>
    <name evidence="6" type="ORF">OLC1_LOCUS2214</name>
</gene>
<comment type="similarity">
    <text evidence="1 4">Belongs to the glycosyl hydrolase 1 family.</text>
</comment>
<protein>
    <submittedName>
        <fullName evidence="6">OLC1v1024619C1</fullName>
    </submittedName>
</protein>
<name>A0AAV1C3Q2_OLDCO</name>
<dbReference type="GO" id="GO:0005975">
    <property type="term" value="P:carbohydrate metabolic process"/>
    <property type="evidence" value="ECO:0007669"/>
    <property type="project" value="InterPro"/>
</dbReference>
<dbReference type="AlphaFoldDB" id="A0AAV1C3Q2"/>
<dbReference type="InterPro" id="IPR001360">
    <property type="entry name" value="Glyco_hydro_1"/>
</dbReference>
<accession>A0AAV1C3Q2</accession>
<dbReference type="GO" id="GO:0008422">
    <property type="term" value="F:beta-glucosidase activity"/>
    <property type="evidence" value="ECO:0007669"/>
    <property type="project" value="UniProtKB-ARBA"/>
</dbReference>
<dbReference type="InterPro" id="IPR033132">
    <property type="entry name" value="GH_1_N_CS"/>
</dbReference>
<keyword evidence="2" id="KW-0378">Hydrolase</keyword>
<dbReference type="SUPFAM" id="SSF51445">
    <property type="entry name" value="(Trans)glycosidases"/>
    <property type="match status" value="1"/>
</dbReference>
<dbReference type="InterPro" id="IPR017853">
    <property type="entry name" value="GH"/>
</dbReference>
<dbReference type="PROSITE" id="PS00653">
    <property type="entry name" value="GLYCOSYL_HYDROL_F1_2"/>
    <property type="match status" value="1"/>
</dbReference>
<dbReference type="FunFam" id="3.20.20.80:FF:000020">
    <property type="entry name" value="Beta-glucosidase 12"/>
    <property type="match status" value="1"/>
</dbReference>
<dbReference type="EMBL" id="OX459118">
    <property type="protein sequence ID" value="CAI9089961.1"/>
    <property type="molecule type" value="Genomic_DNA"/>
</dbReference>
<dbReference type="PRINTS" id="PR00131">
    <property type="entry name" value="GLHYDRLASE1"/>
</dbReference>
<keyword evidence="5" id="KW-0732">Signal</keyword>
<evidence type="ECO:0000256" key="1">
    <source>
        <dbReference type="ARBA" id="ARBA00010838"/>
    </source>
</evidence>
<organism evidence="6 7">
    <name type="scientific">Oldenlandia corymbosa var. corymbosa</name>
    <dbReference type="NCBI Taxonomy" id="529605"/>
    <lineage>
        <taxon>Eukaryota</taxon>
        <taxon>Viridiplantae</taxon>
        <taxon>Streptophyta</taxon>
        <taxon>Embryophyta</taxon>
        <taxon>Tracheophyta</taxon>
        <taxon>Spermatophyta</taxon>
        <taxon>Magnoliopsida</taxon>
        <taxon>eudicotyledons</taxon>
        <taxon>Gunneridae</taxon>
        <taxon>Pentapetalae</taxon>
        <taxon>asterids</taxon>
        <taxon>lamiids</taxon>
        <taxon>Gentianales</taxon>
        <taxon>Rubiaceae</taxon>
        <taxon>Rubioideae</taxon>
        <taxon>Spermacoceae</taxon>
        <taxon>Hedyotis-Oldenlandia complex</taxon>
        <taxon>Oldenlandia</taxon>
    </lineage>
</organism>
<dbReference type="Pfam" id="PF00232">
    <property type="entry name" value="Glyco_hydro_1"/>
    <property type="match status" value="1"/>
</dbReference>
<dbReference type="Gene3D" id="3.20.20.80">
    <property type="entry name" value="Glycosidases"/>
    <property type="match status" value="1"/>
</dbReference>
<sequence>MGFLSGRLLVGILLVLHVYGAHGNVDIFRVGLNQINRDAPPLTPTFGLQSLNRSSFPKGFVFGAATASYQVEGGWNVDGKGVSNWDYFTHKYPEKIANRSNGDVADDSYHRYKDDVKLLKDMNADSYRFSISWSRVVPTGKVSKGINRKGIQYYNNLINELLKNGLTPAVTLFHWELPQALEDEYKGFLSPKIIKDFHDFADVCFREFGDRVKIWITFNEPFTYSQFGYDSGLTSPGRCSPWVDKTCVGGDSATEPYIVTHYQLLAHADVVQLYRTKYQAKQKGKIGMTNVAIWMVPLTNSSYDARAARRALDFMYGWFVNPIVYGDYPTTMKAIVGKRLPKFTPAQSKLLAGSYDFHGLNYYTALYASRPTTPPNTAQVRYITDNHVDLSATRNGVLIGEQAGSDWLHIYPSGIQSLLEYVKQHYKDPEIYITENGVDEVNNPRLSLEQSLQDSFRIQFYYRHLQYVRNAIKNGVKVRGYYGWSLIDNFEWQNAYTVRFGINFVNYTTLERFPKLSARWFRQFLHE</sequence>
<evidence type="ECO:0000256" key="3">
    <source>
        <dbReference type="ARBA" id="ARBA00023295"/>
    </source>
</evidence>
<keyword evidence="7" id="KW-1185">Reference proteome</keyword>
<reference evidence="6" key="1">
    <citation type="submission" date="2023-03" db="EMBL/GenBank/DDBJ databases">
        <authorList>
            <person name="Julca I."/>
        </authorList>
    </citation>
    <scope>NUCLEOTIDE SEQUENCE</scope>
</reference>
<dbReference type="GO" id="GO:0009821">
    <property type="term" value="P:alkaloid biosynthetic process"/>
    <property type="evidence" value="ECO:0007669"/>
    <property type="project" value="UniProtKB-ARBA"/>
</dbReference>
<dbReference type="PANTHER" id="PTHR10353:SF137">
    <property type="entry name" value="MYROSINASE 3-RELATED"/>
    <property type="match status" value="1"/>
</dbReference>
<dbReference type="Proteomes" id="UP001161247">
    <property type="component" value="Chromosome 1"/>
</dbReference>
<evidence type="ECO:0000256" key="4">
    <source>
        <dbReference type="RuleBase" id="RU003690"/>
    </source>
</evidence>
<evidence type="ECO:0000313" key="7">
    <source>
        <dbReference type="Proteomes" id="UP001161247"/>
    </source>
</evidence>
<feature type="signal peptide" evidence="5">
    <location>
        <begin position="1"/>
        <end position="23"/>
    </location>
</feature>
<evidence type="ECO:0000256" key="2">
    <source>
        <dbReference type="ARBA" id="ARBA00022801"/>
    </source>
</evidence>
<proteinExistence type="inferred from homology"/>
<feature type="chain" id="PRO_5043527535" evidence="5">
    <location>
        <begin position="24"/>
        <end position="527"/>
    </location>
</feature>
<dbReference type="PANTHER" id="PTHR10353">
    <property type="entry name" value="GLYCOSYL HYDROLASE"/>
    <property type="match status" value="1"/>
</dbReference>